<dbReference type="PANTHER" id="PTHR37535">
    <property type="entry name" value="FLUG DOMAIN PROTEIN"/>
    <property type="match status" value="1"/>
</dbReference>
<dbReference type="Pfam" id="PF11917">
    <property type="entry name" value="DUF3435"/>
    <property type="match status" value="1"/>
</dbReference>
<protein>
    <recommendedName>
        <fullName evidence="4">C2H2-type domain-containing protein</fullName>
    </recommendedName>
</protein>
<dbReference type="PANTHER" id="PTHR37535:SF3">
    <property type="entry name" value="FLUG DOMAIN-CONTAINING PROTEIN"/>
    <property type="match status" value="1"/>
</dbReference>
<evidence type="ECO:0008006" key="4">
    <source>
        <dbReference type="Google" id="ProtNLM"/>
    </source>
</evidence>
<feature type="region of interest" description="Disordered" evidence="1">
    <location>
        <begin position="769"/>
        <end position="802"/>
    </location>
</feature>
<comment type="caution">
    <text evidence="2">The sequence shown here is derived from an EMBL/GenBank/DDBJ whole genome shotgun (WGS) entry which is preliminary data.</text>
</comment>
<proteinExistence type="predicted"/>
<sequence length="889" mass="100811">MVGKKREPRNHGFLIADKNALVEFENFANGTSSDIRIVSKGKKAQRERVLRTWKEFHEEFYPDVDPDQVWVDLCLDKDDAKARIKIFLQYYIKSSGRWEVCLGPEEYSWQREITSAISVTEAWKCMVCEAHATVLYEKRRAHPLQRALWALAFKERDKTGPVAEISRWIAGPLSTQFNLVTEQIMLKQEATAEDIALFLDTLWSRAPYISLTPNTRLAFHTYVLLAALGGFRPGSILNLPWKRVEFGLVRDPLQPKCIRLNAHVLVIHNKRRAGTLKRTQDDKVNFTVTLVPCPTFCLVSFLAARALAEDLFEAGYRTIDELLNRPFMEKHINYIPLPLKESAKTKRAIPLGQEKLNEICNRVVLCSGVRQSMRPYSLRVGAGGRLDGALTPALRNYVLSNSSVVFQKSYQPQHLGEDLARIAFSDQTAFQGQDELFTLLKNSTLTQDHNAPVEVSLEDTKAWETRKDITEARSQLKTETDPKIRNNISHKISRIIHSLEKLRILELREQYFGEVDRRRGLGLPTDDLHLPPPVADVPATRVGRFLARSDELKQVDELMRTRQFITLLVDFYQNNLSSGSDDLRVNEPPSPDMLYPLMSAPGRRSPGTTKKPGLPVCLLCGDTFFNRPSLTRYHARRHLEDDFQKPFPCPECLRDGRRGAPLIENTDAWSNHVELYHGRANAPRALPARMIWHTGADGGEIAYCMLCGKDGLQPGKGFSRHVSAHKKHGLFDKATKCRGCSQILDPGHEAWMVHMWEVHEAWPTNGALLRKFGDPGPAQVPPKKRARTEDMHTGNDSDSDALSVWSDARVDSLLRSSEPCEDPSWPKESHAPRSPRRKRLRVEPEVNPIRTRFVKSRSRSLSPPPLDSITCAPLGTEIPIDPALWETGL</sequence>
<evidence type="ECO:0000256" key="1">
    <source>
        <dbReference type="SAM" id="MobiDB-lite"/>
    </source>
</evidence>
<evidence type="ECO:0000313" key="2">
    <source>
        <dbReference type="EMBL" id="KAL1850467.1"/>
    </source>
</evidence>
<dbReference type="EMBL" id="JAWRVE010000185">
    <property type="protein sequence ID" value="KAL1850467.1"/>
    <property type="molecule type" value="Genomic_DNA"/>
</dbReference>
<feature type="region of interest" description="Disordered" evidence="1">
    <location>
        <begin position="815"/>
        <end position="845"/>
    </location>
</feature>
<dbReference type="InterPro" id="IPR021842">
    <property type="entry name" value="DUF3435"/>
</dbReference>
<dbReference type="Proteomes" id="UP001583177">
    <property type="component" value="Unassembled WGS sequence"/>
</dbReference>
<keyword evidence="3" id="KW-1185">Reference proteome</keyword>
<reference evidence="2 3" key="1">
    <citation type="journal article" date="2024" name="IMA Fungus">
        <title>IMA Genome - F19 : A genome assembly and annotation guide to empower mycologists, including annotated draft genome sequences of Ceratocystis pirilliformis, Diaporthe australafricana, Fusarium ophioides, Paecilomyces lecythidis, and Sporothrix stenoceras.</title>
        <authorList>
            <person name="Aylward J."/>
            <person name="Wilson A.M."/>
            <person name="Visagie C.M."/>
            <person name="Spraker J."/>
            <person name="Barnes I."/>
            <person name="Buitendag C."/>
            <person name="Ceriani C."/>
            <person name="Del Mar Angel L."/>
            <person name="du Plessis D."/>
            <person name="Fuchs T."/>
            <person name="Gasser K."/>
            <person name="Kramer D."/>
            <person name="Li W."/>
            <person name="Munsamy K."/>
            <person name="Piso A."/>
            <person name="Price J.L."/>
            <person name="Sonnekus B."/>
            <person name="Thomas C."/>
            <person name="van der Nest A."/>
            <person name="van Dijk A."/>
            <person name="van Heerden A."/>
            <person name="van Vuuren N."/>
            <person name="Yilmaz N."/>
            <person name="Duong T.A."/>
            <person name="van der Merwe N.A."/>
            <person name="Wingfield M.J."/>
            <person name="Wingfield B.D."/>
        </authorList>
    </citation>
    <scope>NUCLEOTIDE SEQUENCE [LARGE SCALE GENOMIC DNA]</scope>
    <source>
        <strain evidence="2 3">CMW 18300</strain>
    </source>
</reference>
<accession>A0ABR3W144</accession>
<organism evidence="2 3">
    <name type="scientific">Diaporthe australafricana</name>
    <dbReference type="NCBI Taxonomy" id="127596"/>
    <lineage>
        <taxon>Eukaryota</taxon>
        <taxon>Fungi</taxon>
        <taxon>Dikarya</taxon>
        <taxon>Ascomycota</taxon>
        <taxon>Pezizomycotina</taxon>
        <taxon>Sordariomycetes</taxon>
        <taxon>Sordariomycetidae</taxon>
        <taxon>Diaporthales</taxon>
        <taxon>Diaporthaceae</taxon>
        <taxon>Diaporthe</taxon>
    </lineage>
</organism>
<evidence type="ECO:0000313" key="3">
    <source>
        <dbReference type="Proteomes" id="UP001583177"/>
    </source>
</evidence>
<name>A0ABR3W144_9PEZI</name>
<gene>
    <name evidence="2" type="ORF">Daus18300_012881</name>
</gene>